<dbReference type="AlphaFoldDB" id="A0A9N7UWL5"/>
<name>A0A9N7UWL5_PLEPL</name>
<keyword evidence="3" id="KW-1185">Reference proteome</keyword>
<comment type="caution">
    <text evidence="2">The sequence shown here is derived from an EMBL/GenBank/DDBJ whole genome shotgun (WGS) entry which is preliminary data.</text>
</comment>
<reference evidence="2" key="1">
    <citation type="submission" date="2020-03" db="EMBL/GenBank/DDBJ databases">
        <authorList>
            <person name="Weist P."/>
        </authorList>
    </citation>
    <scope>NUCLEOTIDE SEQUENCE</scope>
</reference>
<proteinExistence type="predicted"/>
<sequence>MFSPGCGSRRSTSSRRRLLLSGPFNLKEQPTRRFMHYGTVMNPNTGGDGKQEQVTRGGPMEETCTGGIQSGEAEIILWSLPLSHLLISVVDVELVLGDEQQAEARSSHLAPGSRLYPGQ</sequence>
<gene>
    <name evidence="2" type="ORF">PLEPLA_LOCUS26242</name>
</gene>
<dbReference type="Proteomes" id="UP001153269">
    <property type="component" value="Unassembled WGS sequence"/>
</dbReference>
<evidence type="ECO:0000313" key="3">
    <source>
        <dbReference type="Proteomes" id="UP001153269"/>
    </source>
</evidence>
<organism evidence="2 3">
    <name type="scientific">Pleuronectes platessa</name>
    <name type="common">European plaice</name>
    <dbReference type="NCBI Taxonomy" id="8262"/>
    <lineage>
        <taxon>Eukaryota</taxon>
        <taxon>Metazoa</taxon>
        <taxon>Chordata</taxon>
        <taxon>Craniata</taxon>
        <taxon>Vertebrata</taxon>
        <taxon>Euteleostomi</taxon>
        <taxon>Actinopterygii</taxon>
        <taxon>Neopterygii</taxon>
        <taxon>Teleostei</taxon>
        <taxon>Neoteleostei</taxon>
        <taxon>Acanthomorphata</taxon>
        <taxon>Carangaria</taxon>
        <taxon>Pleuronectiformes</taxon>
        <taxon>Pleuronectoidei</taxon>
        <taxon>Pleuronectidae</taxon>
        <taxon>Pleuronectes</taxon>
    </lineage>
</organism>
<accession>A0A9N7UWL5</accession>
<evidence type="ECO:0000313" key="2">
    <source>
        <dbReference type="EMBL" id="CAB1438301.1"/>
    </source>
</evidence>
<feature type="region of interest" description="Disordered" evidence="1">
    <location>
        <begin position="38"/>
        <end position="60"/>
    </location>
</feature>
<protein>
    <submittedName>
        <fullName evidence="2">Uncharacterized protein</fullName>
    </submittedName>
</protein>
<dbReference type="EMBL" id="CADEAL010002135">
    <property type="protein sequence ID" value="CAB1438301.1"/>
    <property type="molecule type" value="Genomic_DNA"/>
</dbReference>
<evidence type="ECO:0000256" key="1">
    <source>
        <dbReference type="SAM" id="MobiDB-lite"/>
    </source>
</evidence>